<sequence>MISQISLQDPDMVEQVWRLQHLAFRLEAQAVGLRQIPPLPETFDSLSQSAETFYGDITEDGELLGAIAVAEESPDRLMITRLMVQPDHLREGIGSALLRHVIEHHSHIKRFMVNAGTRNTPAIALYQKFGFAPIESYMAEPGVELSLMQRDG</sequence>
<evidence type="ECO:0000259" key="3">
    <source>
        <dbReference type="PROSITE" id="PS51186"/>
    </source>
</evidence>
<dbReference type="PROSITE" id="PS51186">
    <property type="entry name" value="GNAT"/>
    <property type="match status" value="1"/>
</dbReference>
<dbReference type="AlphaFoldDB" id="A0A3S1D780"/>
<evidence type="ECO:0000313" key="5">
    <source>
        <dbReference type="Proteomes" id="UP000272464"/>
    </source>
</evidence>
<dbReference type="Pfam" id="PF00583">
    <property type="entry name" value="Acetyltransf_1"/>
    <property type="match status" value="1"/>
</dbReference>
<dbReference type="Proteomes" id="UP000272464">
    <property type="component" value="Unassembled WGS sequence"/>
</dbReference>
<evidence type="ECO:0000256" key="1">
    <source>
        <dbReference type="ARBA" id="ARBA00022679"/>
    </source>
</evidence>
<dbReference type="OrthoDB" id="46888at2"/>
<dbReference type="GO" id="GO:0016747">
    <property type="term" value="F:acyltransferase activity, transferring groups other than amino-acyl groups"/>
    <property type="evidence" value="ECO:0007669"/>
    <property type="project" value="InterPro"/>
</dbReference>
<organism evidence="4 5">
    <name type="scientific">Paenibacillus zeisoli</name>
    <dbReference type="NCBI Taxonomy" id="2496267"/>
    <lineage>
        <taxon>Bacteria</taxon>
        <taxon>Bacillati</taxon>
        <taxon>Bacillota</taxon>
        <taxon>Bacilli</taxon>
        <taxon>Bacillales</taxon>
        <taxon>Paenibacillaceae</taxon>
        <taxon>Paenibacillus</taxon>
    </lineage>
</organism>
<dbReference type="Gene3D" id="3.40.630.30">
    <property type="match status" value="1"/>
</dbReference>
<comment type="caution">
    <text evidence="4">The sequence shown here is derived from an EMBL/GenBank/DDBJ whole genome shotgun (WGS) entry which is preliminary data.</text>
</comment>
<feature type="domain" description="N-acetyltransferase" evidence="3">
    <location>
        <begin position="3"/>
        <end position="150"/>
    </location>
</feature>
<evidence type="ECO:0000256" key="2">
    <source>
        <dbReference type="ARBA" id="ARBA00023315"/>
    </source>
</evidence>
<keyword evidence="1 4" id="KW-0808">Transferase</keyword>
<dbReference type="PANTHER" id="PTHR43800">
    <property type="entry name" value="PEPTIDYL-LYSINE N-ACETYLTRANSFERASE YJAB"/>
    <property type="match status" value="1"/>
</dbReference>
<reference evidence="4 5" key="1">
    <citation type="submission" date="2018-12" db="EMBL/GenBank/DDBJ databases">
        <authorList>
            <person name="Sun L."/>
            <person name="Chen Z."/>
        </authorList>
    </citation>
    <scope>NUCLEOTIDE SEQUENCE [LARGE SCALE GENOMIC DNA]</scope>
    <source>
        <strain evidence="4 5">3-5-3</strain>
    </source>
</reference>
<dbReference type="RefSeq" id="WP_127200262.1">
    <property type="nucleotide sequence ID" value="NZ_RZNX01000008.1"/>
</dbReference>
<name>A0A3S1D780_9BACL</name>
<dbReference type="CDD" id="cd04301">
    <property type="entry name" value="NAT_SF"/>
    <property type="match status" value="1"/>
</dbReference>
<evidence type="ECO:0000313" key="4">
    <source>
        <dbReference type="EMBL" id="RUT28914.1"/>
    </source>
</evidence>
<keyword evidence="5" id="KW-1185">Reference proteome</keyword>
<dbReference type="InterPro" id="IPR016181">
    <property type="entry name" value="Acyl_CoA_acyltransferase"/>
</dbReference>
<gene>
    <name evidence="4" type="ORF">EJP77_16025</name>
</gene>
<dbReference type="EMBL" id="RZNX01000008">
    <property type="protein sequence ID" value="RUT28914.1"/>
    <property type="molecule type" value="Genomic_DNA"/>
</dbReference>
<accession>A0A3S1D780</accession>
<dbReference type="SUPFAM" id="SSF55729">
    <property type="entry name" value="Acyl-CoA N-acyltransferases (Nat)"/>
    <property type="match status" value="1"/>
</dbReference>
<dbReference type="InterPro" id="IPR000182">
    <property type="entry name" value="GNAT_dom"/>
</dbReference>
<dbReference type="PANTHER" id="PTHR43800:SF1">
    <property type="entry name" value="PEPTIDYL-LYSINE N-ACETYLTRANSFERASE YJAB"/>
    <property type="match status" value="1"/>
</dbReference>
<proteinExistence type="predicted"/>
<protein>
    <submittedName>
        <fullName evidence="4">GNAT family N-acetyltransferase</fullName>
    </submittedName>
</protein>
<keyword evidence="2" id="KW-0012">Acyltransferase</keyword>